<feature type="transmembrane region" description="Helical" evidence="1">
    <location>
        <begin position="12"/>
        <end position="33"/>
    </location>
</feature>
<accession>A0A972G945</accession>
<name>A0A972G945_9GAMM</name>
<sequence>MFGYNAVWSESNGLFCLSECLAGLMLYYIFAILHKKYSKETKKIVPTKNITVNALDACIDSMSPAGKKIAKKLRIPSSIIFNLLILMIRLTC</sequence>
<dbReference type="Proteomes" id="UP000737113">
    <property type="component" value="Unassembled WGS sequence"/>
</dbReference>
<protein>
    <submittedName>
        <fullName evidence="2">Uncharacterized protein</fullName>
    </submittedName>
</protein>
<evidence type="ECO:0000313" key="2">
    <source>
        <dbReference type="EMBL" id="NMH66825.1"/>
    </source>
</evidence>
<keyword evidence="3" id="KW-1185">Reference proteome</keyword>
<evidence type="ECO:0000313" key="3">
    <source>
        <dbReference type="Proteomes" id="UP000737113"/>
    </source>
</evidence>
<organism evidence="2 3">
    <name type="scientific">Shewanella salipaludis</name>
    <dbReference type="NCBI Taxonomy" id="2723052"/>
    <lineage>
        <taxon>Bacteria</taxon>
        <taxon>Pseudomonadati</taxon>
        <taxon>Pseudomonadota</taxon>
        <taxon>Gammaproteobacteria</taxon>
        <taxon>Alteromonadales</taxon>
        <taxon>Shewanellaceae</taxon>
        <taxon>Shewanella</taxon>
    </lineage>
</organism>
<proteinExistence type="predicted"/>
<dbReference type="RefSeq" id="WP_169565554.1">
    <property type="nucleotide sequence ID" value="NZ_JAAXYH010000017.1"/>
</dbReference>
<keyword evidence="1" id="KW-1133">Transmembrane helix</keyword>
<dbReference type="EMBL" id="JAAXYH010000017">
    <property type="protein sequence ID" value="NMH66825.1"/>
    <property type="molecule type" value="Genomic_DNA"/>
</dbReference>
<reference evidence="2" key="1">
    <citation type="submission" date="2020-04" db="EMBL/GenBank/DDBJ databases">
        <title>Description of Shewanella salipaludis sp. nov., isolated from a salt marsh.</title>
        <authorList>
            <person name="Park S."/>
            <person name="Yoon J.-H."/>
        </authorList>
    </citation>
    <scope>NUCLEOTIDE SEQUENCE</scope>
    <source>
        <strain evidence="2">SHSM-M6</strain>
    </source>
</reference>
<evidence type="ECO:0000256" key="1">
    <source>
        <dbReference type="SAM" id="Phobius"/>
    </source>
</evidence>
<keyword evidence="1" id="KW-0812">Transmembrane</keyword>
<keyword evidence="1" id="KW-0472">Membrane</keyword>
<comment type="caution">
    <text evidence="2">The sequence shown here is derived from an EMBL/GenBank/DDBJ whole genome shotgun (WGS) entry which is preliminary data.</text>
</comment>
<dbReference type="AlphaFoldDB" id="A0A972G945"/>
<gene>
    <name evidence="2" type="ORF">HC757_16830</name>
</gene>